<evidence type="ECO:0000256" key="1">
    <source>
        <dbReference type="SAM" id="SignalP"/>
    </source>
</evidence>
<dbReference type="EMBL" id="JADOEL010000002">
    <property type="protein sequence ID" value="MBF8176778.1"/>
    <property type="molecule type" value="Genomic_DNA"/>
</dbReference>
<accession>A0ABS0EQH0</accession>
<proteinExistence type="predicted"/>
<evidence type="ECO:0000313" key="2">
    <source>
        <dbReference type="EMBL" id="MBF8176778.1"/>
    </source>
</evidence>
<feature type="signal peptide" evidence="1">
    <location>
        <begin position="1"/>
        <end position="23"/>
    </location>
</feature>
<keyword evidence="1" id="KW-0732">Signal</keyword>
<evidence type="ECO:0000313" key="3">
    <source>
        <dbReference type="Proteomes" id="UP000657372"/>
    </source>
</evidence>
<name>A0ABS0EQH0_9BURK</name>
<reference evidence="2 3" key="1">
    <citation type="submission" date="2020-11" db="EMBL/GenBank/DDBJ databases">
        <title>WGS of Herminiimonas contaminans strain Marseille-Q4544 isolated from planarians Schmidtea mediterranea.</title>
        <authorList>
            <person name="Kangale L."/>
        </authorList>
    </citation>
    <scope>NUCLEOTIDE SEQUENCE [LARGE SCALE GENOMIC DNA]</scope>
    <source>
        <strain evidence="2 3">Marseille-Q4544</strain>
    </source>
</reference>
<sequence length="222" mass="24622">MKTVSKVALAAIISCMLAGSVAAADGDSFAVQGERLDFEPPAGWRLAWMEGEADGNYYVEYIPQDETIESWRGGYLLVRRFKYPDPEILQQIRDQKMNFAAILLQKFMEDAQKACPGKNAQMVQRINTFNGIPFAVSGGFCDAYGPAAPHGEGAFIAYAEGRDYFFQIQYGWRPATVEQRAMNLPWRLAPEKAAQYLNAMKKYTLCGGAGQAACKLSYAVKQ</sequence>
<dbReference type="RefSeq" id="WP_195874729.1">
    <property type="nucleotide sequence ID" value="NZ_JADOEL010000002.1"/>
</dbReference>
<organism evidence="2 3">
    <name type="scientific">Herminiimonas contaminans</name>
    <dbReference type="NCBI Taxonomy" id="1111140"/>
    <lineage>
        <taxon>Bacteria</taxon>
        <taxon>Pseudomonadati</taxon>
        <taxon>Pseudomonadota</taxon>
        <taxon>Betaproteobacteria</taxon>
        <taxon>Burkholderiales</taxon>
        <taxon>Oxalobacteraceae</taxon>
        <taxon>Herminiimonas</taxon>
    </lineage>
</organism>
<comment type="caution">
    <text evidence="2">The sequence shown here is derived from an EMBL/GenBank/DDBJ whole genome shotgun (WGS) entry which is preliminary data.</text>
</comment>
<keyword evidence="3" id="KW-1185">Reference proteome</keyword>
<dbReference type="Proteomes" id="UP000657372">
    <property type="component" value="Unassembled WGS sequence"/>
</dbReference>
<gene>
    <name evidence="2" type="ORF">IXC47_03670</name>
</gene>
<feature type="chain" id="PRO_5047525098" evidence="1">
    <location>
        <begin position="24"/>
        <end position="222"/>
    </location>
</feature>
<protein>
    <submittedName>
        <fullName evidence="2">Uncharacterized protein</fullName>
    </submittedName>
</protein>